<sequence>MKLKMTVLKSFLVIQLTLQEIITFQQQSPLHALGSSFSQYQFTNLFMRKFKRLTLKYKLQKNTQRYIKVLKRRSQLFAYITYTRPLNDNIQLMVIPNLFNLCMNQMDFDDIKNLLLLQMKILNLLQYFLKKRNKQIFDAISKTNVKPICTIKPDKLVIKSEFTSYKRNFPNDFIYSDPIALSSSSRIMVTTQEDSKQIITFSGNFELIYFRLDQYYIVSKTSKQSPGLPDNKIIKLDRPRPIKIIL</sequence>
<feature type="signal peptide" evidence="1">
    <location>
        <begin position="1"/>
        <end position="19"/>
    </location>
</feature>
<dbReference type="EMBL" id="CAJJDO010000128">
    <property type="protein sequence ID" value="CAD8201481.1"/>
    <property type="molecule type" value="Genomic_DNA"/>
</dbReference>
<reference evidence="2" key="1">
    <citation type="submission" date="2021-01" db="EMBL/GenBank/DDBJ databases">
        <authorList>
            <consortium name="Genoscope - CEA"/>
            <person name="William W."/>
        </authorList>
    </citation>
    <scope>NUCLEOTIDE SEQUENCE</scope>
</reference>
<name>A0A8S1XK33_9CILI</name>
<proteinExistence type="predicted"/>
<comment type="caution">
    <text evidence="2">The sequence shown here is derived from an EMBL/GenBank/DDBJ whole genome shotgun (WGS) entry which is preliminary data.</text>
</comment>
<keyword evidence="1" id="KW-0732">Signal</keyword>
<evidence type="ECO:0000313" key="3">
    <source>
        <dbReference type="Proteomes" id="UP000689195"/>
    </source>
</evidence>
<feature type="chain" id="PRO_5035712456" description="Ribosomal protein S4" evidence="1">
    <location>
        <begin position="20"/>
        <end position="246"/>
    </location>
</feature>
<evidence type="ECO:0000256" key="1">
    <source>
        <dbReference type="SAM" id="SignalP"/>
    </source>
</evidence>
<protein>
    <recommendedName>
        <fullName evidence="4">Ribosomal protein S4</fullName>
    </recommendedName>
</protein>
<accession>A0A8S1XK33</accession>
<organism evidence="2 3">
    <name type="scientific">Paramecium pentaurelia</name>
    <dbReference type="NCBI Taxonomy" id="43138"/>
    <lineage>
        <taxon>Eukaryota</taxon>
        <taxon>Sar</taxon>
        <taxon>Alveolata</taxon>
        <taxon>Ciliophora</taxon>
        <taxon>Intramacronucleata</taxon>
        <taxon>Oligohymenophorea</taxon>
        <taxon>Peniculida</taxon>
        <taxon>Parameciidae</taxon>
        <taxon>Paramecium</taxon>
    </lineage>
</organism>
<dbReference type="AlphaFoldDB" id="A0A8S1XK33"/>
<evidence type="ECO:0000313" key="2">
    <source>
        <dbReference type="EMBL" id="CAD8201481.1"/>
    </source>
</evidence>
<gene>
    <name evidence="2" type="ORF">PPENT_87.1.T1280015</name>
</gene>
<dbReference type="Proteomes" id="UP000689195">
    <property type="component" value="Unassembled WGS sequence"/>
</dbReference>
<keyword evidence="3" id="KW-1185">Reference proteome</keyword>
<evidence type="ECO:0008006" key="4">
    <source>
        <dbReference type="Google" id="ProtNLM"/>
    </source>
</evidence>